<dbReference type="EMBL" id="JAUQSZ010000004">
    <property type="protein sequence ID" value="MDO7842127.1"/>
    <property type="molecule type" value="Genomic_DNA"/>
</dbReference>
<name>A0ABT8ZX17_9SPHN</name>
<organism evidence="2 3">
    <name type="scientific">Sphingomonas immobilis</name>
    <dbReference type="NCBI Taxonomy" id="3063997"/>
    <lineage>
        <taxon>Bacteria</taxon>
        <taxon>Pseudomonadati</taxon>
        <taxon>Pseudomonadota</taxon>
        <taxon>Alphaproteobacteria</taxon>
        <taxon>Sphingomonadales</taxon>
        <taxon>Sphingomonadaceae</taxon>
        <taxon>Sphingomonas</taxon>
    </lineage>
</organism>
<dbReference type="InterPro" id="IPR000792">
    <property type="entry name" value="Tscrpt_reg_LuxR_C"/>
</dbReference>
<dbReference type="SMART" id="SM00421">
    <property type="entry name" value="HTH_LUXR"/>
    <property type="match status" value="1"/>
</dbReference>
<evidence type="ECO:0000259" key="1">
    <source>
        <dbReference type="SMART" id="SM00421"/>
    </source>
</evidence>
<feature type="domain" description="HTH luxR-type" evidence="1">
    <location>
        <begin position="271"/>
        <end position="328"/>
    </location>
</feature>
<dbReference type="Gene3D" id="1.10.10.10">
    <property type="entry name" value="Winged helix-like DNA-binding domain superfamily/Winged helix DNA-binding domain"/>
    <property type="match status" value="1"/>
</dbReference>
<accession>A0ABT8ZX17</accession>
<evidence type="ECO:0000313" key="3">
    <source>
        <dbReference type="Proteomes" id="UP001176468"/>
    </source>
</evidence>
<sequence length="336" mass="35324">MAITRQDETDLLTALHDGVLEDAPWATFLRRLRGRLRADDARLRIARPAAPDLVALEFFAPAGHGTPAPVPAIAPFPAALARLRPNRVYGEEEIPADTAAYRRILRVVDDAGASAWLDVTRAQGAFSAADSAMLSQLGAHLAIALRTFVALTRARAGEAAAARGLERLGTGWVMLDRRGHVLGWSAQAERLLHAVNPGWRGHDGAMRLGRAMDAAIARGGHHAIRLRADPPVDAMLAPVADAAGAVITGAAVLIQVRGAPESGPAKPLADLLGVPLFEARLAARLAAGDSIAEGAEALGLTIETARNYSKRLYARTGTRGQADLVRAVLESGAPLA</sequence>
<gene>
    <name evidence="2" type="ORF">Q5H94_07305</name>
</gene>
<protein>
    <recommendedName>
        <fullName evidence="1">HTH luxR-type domain-containing protein</fullName>
    </recommendedName>
</protein>
<reference evidence="2" key="1">
    <citation type="submission" date="2023-07" db="EMBL/GenBank/DDBJ databases">
        <authorList>
            <person name="Kim M.K."/>
        </authorList>
    </citation>
    <scope>NUCLEOTIDE SEQUENCE</scope>
    <source>
        <strain evidence="2">CA1-15</strain>
    </source>
</reference>
<dbReference type="InterPro" id="IPR036388">
    <property type="entry name" value="WH-like_DNA-bd_sf"/>
</dbReference>
<keyword evidence="3" id="KW-1185">Reference proteome</keyword>
<dbReference type="Proteomes" id="UP001176468">
    <property type="component" value="Unassembled WGS sequence"/>
</dbReference>
<proteinExistence type="predicted"/>
<comment type="caution">
    <text evidence="2">The sequence shown here is derived from an EMBL/GenBank/DDBJ whole genome shotgun (WGS) entry which is preliminary data.</text>
</comment>
<evidence type="ECO:0000313" key="2">
    <source>
        <dbReference type="EMBL" id="MDO7842127.1"/>
    </source>
</evidence>
<dbReference type="SUPFAM" id="SSF46894">
    <property type="entry name" value="C-terminal effector domain of the bipartite response regulators"/>
    <property type="match status" value="1"/>
</dbReference>
<dbReference type="InterPro" id="IPR016032">
    <property type="entry name" value="Sig_transdc_resp-reg_C-effctor"/>
</dbReference>
<dbReference type="RefSeq" id="WP_304560595.1">
    <property type="nucleotide sequence ID" value="NZ_JAUQSZ010000004.1"/>
</dbReference>